<feature type="transmembrane region" description="Helical" evidence="12">
    <location>
        <begin position="182"/>
        <end position="201"/>
    </location>
</feature>
<keyword evidence="5 12" id="KW-0812">Transmembrane</keyword>
<keyword evidence="7" id="KW-0653">Protein transport</keyword>
<dbReference type="Pfam" id="PF00528">
    <property type="entry name" value="BPD_transp_1"/>
    <property type="match status" value="1"/>
</dbReference>
<evidence type="ECO:0000256" key="3">
    <source>
        <dbReference type="ARBA" id="ARBA00022475"/>
    </source>
</evidence>
<feature type="transmembrane region" description="Helical" evidence="12">
    <location>
        <begin position="139"/>
        <end position="162"/>
    </location>
</feature>
<dbReference type="InterPro" id="IPR035906">
    <property type="entry name" value="MetI-like_sf"/>
</dbReference>
<dbReference type="InterPro" id="IPR025966">
    <property type="entry name" value="OppC_N"/>
</dbReference>
<dbReference type="Pfam" id="PF12911">
    <property type="entry name" value="OppC_N"/>
    <property type="match status" value="1"/>
</dbReference>
<feature type="domain" description="ABC transmembrane type-1" evidence="13">
    <location>
        <begin position="104"/>
        <end position="308"/>
    </location>
</feature>
<comment type="subcellular location">
    <subcellularLocation>
        <location evidence="1">Cell inner membrane</location>
        <topology evidence="1">Multi-pass membrane protein</topology>
    </subcellularLocation>
    <subcellularLocation>
        <location evidence="12">Cell membrane</location>
        <topology evidence="12">Multi-pass membrane protein</topology>
    </subcellularLocation>
</comment>
<keyword evidence="3" id="KW-1003">Cell membrane</keyword>
<organism evidence="14 15">
    <name type="scientific">Desertihabitans brevis</name>
    <dbReference type="NCBI Taxonomy" id="2268447"/>
    <lineage>
        <taxon>Bacteria</taxon>
        <taxon>Bacillati</taxon>
        <taxon>Actinomycetota</taxon>
        <taxon>Actinomycetes</taxon>
        <taxon>Propionibacteriales</taxon>
        <taxon>Propionibacteriaceae</taxon>
        <taxon>Desertihabitans</taxon>
    </lineage>
</organism>
<dbReference type="AlphaFoldDB" id="A0A367YVS8"/>
<keyword evidence="2 12" id="KW-0813">Transport</keyword>
<dbReference type="RefSeq" id="WP_114126104.1">
    <property type="nucleotide sequence ID" value="NZ_QOUI01000004.1"/>
</dbReference>
<dbReference type="SUPFAM" id="SSF161098">
    <property type="entry name" value="MetI-like"/>
    <property type="match status" value="1"/>
</dbReference>
<gene>
    <name evidence="14" type="ORF">DT076_07795</name>
</gene>
<evidence type="ECO:0000256" key="2">
    <source>
        <dbReference type="ARBA" id="ARBA00022448"/>
    </source>
</evidence>
<evidence type="ECO:0000256" key="4">
    <source>
        <dbReference type="ARBA" id="ARBA00022519"/>
    </source>
</evidence>
<evidence type="ECO:0000256" key="7">
    <source>
        <dbReference type="ARBA" id="ARBA00022927"/>
    </source>
</evidence>
<dbReference type="GO" id="GO:0055085">
    <property type="term" value="P:transmembrane transport"/>
    <property type="evidence" value="ECO:0007669"/>
    <property type="project" value="InterPro"/>
</dbReference>
<evidence type="ECO:0000313" key="15">
    <source>
        <dbReference type="Proteomes" id="UP000252770"/>
    </source>
</evidence>
<dbReference type="PANTHER" id="PTHR43386:SF2">
    <property type="entry name" value="OLIGOPEPTIDE TRANSPORT SYSTEM PERMEASE PROTEIN OPPC"/>
    <property type="match status" value="1"/>
</dbReference>
<protein>
    <recommendedName>
        <fullName evidence="11">Oligopeptide transport system permease protein OppC</fullName>
    </recommendedName>
</protein>
<dbReference type="Proteomes" id="UP000252770">
    <property type="component" value="Unassembled WGS sequence"/>
</dbReference>
<sequence>MSVVNPEVLEPAVPGAGGGGGAPVQRRITRRRLVLRRFLRNKTAVVGAVLILALGFLAAFGPLISAWDYNQVDRYAFLQPPDSRHPFGTTQSGQDVFALTMRGLQKSLLIGLLVAVFSTGIAAIVGSFAAYFGGWFERVALWIIDLLLVVPSFLIIAIMSSANRGGSNQSFFDRAVLLLPQWILLVVLLTLFGWMLAARVVRSLTLSVKEREYVQAAKFMGIPAPVIIVRHILPNISSLLIIDATLNVAGAILAETSLSFFGFGIKAPDTSLGALLGTGARQATTFPWLFVPAAVIVVLLILSVNAVGDGLRDALDPNSASGGRA</sequence>
<keyword evidence="8 12" id="KW-1133">Transmembrane helix</keyword>
<evidence type="ECO:0000256" key="11">
    <source>
        <dbReference type="ARBA" id="ARBA00072251"/>
    </source>
</evidence>
<comment type="similarity">
    <text evidence="10">Belongs to the binding-protein-dependent transport system permease family. OppBC subfamily.</text>
</comment>
<evidence type="ECO:0000259" key="13">
    <source>
        <dbReference type="PROSITE" id="PS50928"/>
    </source>
</evidence>
<evidence type="ECO:0000313" key="14">
    <source>
        <dbReference type="EMBL" id="RCK69918.1"/>
    </source>
</evidence>
<dbReference type="GO" id="GO:0015833">
    <property type="term" value="P:peptide transport"/>
    <property type="evidence" value="ECO:0007669"/>
    <property type="project" value="UniProtKB-KW"/>
</dbReference>
<evidence type="ECO:0000256" key="8">
    <source>
        <dbReference type="ARBA" id="ARBA00022989"/>
    </source>
</evidence>
<dbReference type="PROSITE" id="PS50928">
    <property type="entry name" value="ABC_TM1"/>
    <property type="match status" value="1"/>
</dbReference>
<dbReference type="EMBL" id="QOUI01000004">
    <property type="protein sequence ID" value="RCK69918.1"/>
    <property type="molecule type" value="Genomic_DNA"/>
</dbReference>
<dbReference type="GO" id="GO:0015031">
    <property type="term" value="P:protein transport"/>
    <property type="evidence" value="ECO:0007669"/>
    <property type="project" value="UniProtKB-KW"/>
</dbReference>
<proteinExistence type="inferred from homology"/>
<feature type="transmembrane region" description="Helical" evidence="12">
    <location>
        <begin position="108"/>
        <end position="132"/>
    </location>
</feature>
<evidence type="ECO:0000256" key="10">
    <source>
        <dbReference type="ARBA" id="ARBA00024202"/>
    </source>
</evidence>
<dbReference type="GO" id="GO:0005886">
    <property type="term" value="C:plasma membrane"/>
    <property type="evidence" value="ECO:0007669"/>
    <property type="project" value="UniProtKB-SubCell"/>
</dbReference>
<dbReference type="InterPro" id="IPR000515">
    <property type="entry name" value="MetI-like"/>
</dbReference>
<keyword evidence="9 12" id="KW-0472">Membrane</keyword>
<evidence type="ECO:0000256" key="6">
    <source>
        <dbReference type="ARBA" id="ARBA00022856"/>
    </source>
</evidence>
<keyword evidence="6" id="KW-0571">Peptide transport</keyword>
<comment type="caution">
    <text evidence="14">The sequence shown here is derived from an EMBL/GenBank/DDBJ whole genome shotgun (WGS) entry which is preliminary data.</text>
</comment>
<evidence type="ECO:0000256" key="12">
    <source>
        <dbReference type="RuleBase" id="RU363032"/>
    </source>
</evidence>
<reference evidence="14 15" key="1">
    <citation type="submission" date="2018-07" db="EMBL/GenBank/DDBJ databases">
        <title>Desertimonas flava gen. nov. sp. nov.</title>
        <authorList>
            <person name="Liu S."/>
        </authorList>
    </citation>
    <scope>NUCLEOTIDE SEQUENCE [LARGE SCALE GENOMIC DNA]</scope>
    <source>
        <strain evidence="14 15">16Sb5-5</strain>
    </source>
</reference>
<evidence type="ECO:0000256" key="5">
    <source>
        <dbReference type="ARBA" id="ARBA00022692"/>
    </source>
</evidence>
<feature type="transmembrane region" description="Helical" evidence="12">
    <location>
        <begin position="286"/>
        <end position="307"/>
    </location>
</feature>
<name>A0A367YVS8_9ACTN</name>
<dbReference type="InterPro" id="IPR050366">
    <property type="entry name" value="BP-dependent_transpt_permease"/>
</dbReference>
<keyword evidence="4" id="KW-0997">Cell inner membrane</keyword>
<feature type="transmembrane region" description="Helical" evidence="12">
    <location>
        <begin position="44"/>
        <end position="67"/>
    </location>
</feature>
<dbReference type="Gene3D" id="1.10.3720.10">
    <property type="entry name" value="MetI-like"/>
    <property type="match status" value="1"/>
</dbReference>
<keyword evidence="15" id="KW-1185">Reference proteome</keyword>
<dbReference type="CDD" id="cd06261">
    <property type="entry name" value="TM_PBP2"/>
    <property type="match status" value="1"/>
</dbReference>
<evidence type="ECO:0000256" key="1">
    <source>
        <dbReference type="ARBA" id="ARBA00004429"/>
    </source>
</evidence>
<accession>A0A367YVS8</accession>
<evidence type="ECO:0000256" key="9">
    <source>
        <dbReference type="ARBA" id="ARBA00023136"/>
    </source>
</evidence>
<dbReference type="PANTHER" id="PTHR43386">
    <property type="entry name" value="OLIGOPEPTIDE TRANSPORT SYSTEM PERMEASE PROTEIN APPC"/>
    <property type="match status" value="1"/>
</dbReference>